<dbReference type="OrthoDB" id="3553515at2759"/>
<evidence type="ECO:0000256" key="2">
    <source>
        <dbReference type="SAM" id="SignalP"/>
    </source>
</evidence>
<keyword evidence="4" id="KW-1185">Reference proteome</keyword>
<gene>
    <name evidence="3" type="ORF">K444DRAFT_629266</name>
</gene>
<feature type="signal peptide" evidence="2">
    <location>
        <begin position="1"/>
        <end position="17"/>
    </location>
</feature>
<dbReference type="AlphaFoldDB" id="A0A2J6TCN8"/>
<reference evidence="3 4" key="1">
    <citation type="submission" date="2016-04" db="EMBL/GenBank/DDBJ databases">
        <title>A degradative enzymes factory behind the ericoid mycorrhizal symbiosis.</title>
        <authorList>
            <consortium name="DOE Joint Genome Institute"/>
            <person name="Martino E."/>
            <person name="Morin E."/>
            <person name="Grelet G."/>
            <person name="Kuo A."/>
            <person name="Kohler A."/>
            <person name="Daghino S."/>
            <person name="Barry K."/>
            <person name="Choi C."/>
            <person name="Cichocki N."/>
            <person name="Clum A."/>
            <person name="Copeland A."/>
            <person name="Hainaut M."/>
            <person name="Haridas S."/>
            <person name="Labutti K."/>
            <person name="Lindquist E."/>
            <person name="Lipzen A."/>
            <person name="Khouja H.-R."/>
            <person name="Murat C."/>
            <person name="Ohm R."/>
            <person name="Olson A."/>
            <person name="Spatafora J."/>
            <person name="Veneault-Fourrey C."/>
            <person name="Henrissat B."/>
            <person name="Grigoriev I."/>
            <person name="Martin F."/>
            <person name="Perotto S."/>
        </authorList>
    </citation>
    <scope>NUCLEOTIDE SEQUENCE [LARGE SCALE GENOMIC DNA]</scope>
    <source>
        <strain evidence="3 4">E</strain>
    </source>
</reference>
<organism evidence="3 4">
    <name type="scientific">Hyaloscypha bicolor E</name>
    <dbReference type="NCBI Taxonomy" id="1095630"/>
    <lineage>
        <taxon>Eukaryota</taxon>
        <taxon>Fungi</taxon>
        <taxon>Dikarya</taxon>
        <taxon>Ascomycota</taxon>
        <taxon>Pezizomycotina</taxon>
        <taxon>Leotiomycetes</taxon>
        <taxon>Helotiales</taxon>
        <taxon>Hyaloscyphaceae</taxon>
        <taxon>Hyaloscypha</taxon>
        <taxon>Hyaloscypha bicolor</taxon>
    </lineage>
</organism>
<feature type="region of interest" description="Disordered" evidence="1">
    <location>
        <begin position="116"/>
        <end position="141"/>
    </location>
</feature>
<dbReference type="Proteomes" id="UP000235371">
    <property type="component" value="Unassembled WGS sequence"/>
</dbReference>
<protein>
    <recommendedName>
        <fullName evidence="5">Carbohydrate-binding module family 52 protein</fullName>
    </recommendedName>
</protein>
<evidence type="ECO:0000313" key="3">
    <source>
        <dbReference type="EMBL" id="PMD60795.1"/>
    </source>
</evidence>
<feature type="compositionally biased region" description="Low complexity" evidence="1">
    <location>
        <begin position="119"/>
        <end position="136"/>
    </location>
</feature>
<dbReference type="RefSeq" id="XP_024737699.1">
    <property type="nucleotide sequence ID" value="XM_024883034.1"/>
</dbReference>
<feature type="chain" id="PRO_5014334734" description="Carbohydrate-binding module family 52 protein" evidence="2">
    <location>
        <begin position="18"/>
        <end position="163"/>
    </location>
</feature>
<dbReference type="InParanoid" id="A0A2J6TCN8"/>
<sequence>MKFELALTSFFLRGVFSQACSSGVYGALTCGSPSASYCESASLEGSIIFRCTDGCEAPPYGVKQGALCWQDSPTAGDAQCTFDCVNVTAVNGSTFYPVGCSFTLANTTAPPSSVSLNLPTAASTPPSSTTSQVATTHTSKSGVEAMRVGGGTAMILGLLGLFL</sequence>
<keyword evidence="2" id="KW-0732">Signal</keyword>
<evidence type="ECO:0000313" key="4">
    <source>
        <dbReference type="Proteomes" id="UP000235371"/>
    </source>
</evidence>
<proteinExistence type="predicted"/>
<accession>A0A2J6TCN8</accession>
<evidence type="ECO:0000256" key="1">
    <source>
        <dbReference type="SAM" id="MobiDB-lite"/>
    </source>
</evidence>
<name>A0A2J6TCN8_9HELO</name>
<evidence type="ECO:0008006" key="5">
    <source>
        <dbReference type="Google" id="ProtNLM"/>
    </source>
</evidence>
<dbReference type="GeneID" id="36591111"/>
<dbReference type="EMBL" id="KZ613788">
    <property type="protein sequence ID" value="PMD60795.1"/>
    <property type="molecule type" value="Genomic_DNA"/>
</dbReference>